<gene>
    <name evidence="1" type="ORF">CORC01_13662</name>
</gene>
<dbReference type="Proteomes" id="UP000176998">
    <property type="component" value="Unassembled WGS sequence"/>
</dbReference>
<dbReference type="EMBL" id="MJBS01000205">
    <property type="protein sequence ID" value="OHE91040.1"/>
    <property type="molecule type" value="Genomic_DNA"/>
</dbReference>
<sequence length="63" mass="7116">MESECSDGSAARCAVDGLLDAHWSIPRYRKTGWPTCRTNPVGWLWRAKPCRCCSCSIKLNTNR</sequence>
<dbReference type="RefSeq" id="XP_022468214.1">
    <property type="nucleotide sequence ID" value="XM_022625278.1"/>
</dbReference>
<dbReference type="GeneID" id="34566788"/>
<keyword evidence="2" id="KW-1185">Reference proteome</keyword>
<protein>
    <submittedName>
        <fullName evidence="1">Uncharacterized protein</fullName>
    </submittedName>
</protein>
<comment type="caution">
    <text evidence="1">The sequence shown here is derived from an EMBL/GenBank/DDBJ whole genome shotgun (WGS) entry which is preliminary data.</text>
</comment>
<organism evidence="1 2">
    <name type="scientific">Colletotrichum orchidophilum</name>
    <dbReference type="NCBI Taxonomy" id="1209926"/>
    <lineage>
        <taxon>Eukaryota</taxon>
        <taxon>Fungi</taxon>
        <taxon>Dikarya</taxon>
        <taxon>Ascomycota</taxon>
        <taxon>Pezizomycotina</taxon>
        <taxon>Sordariomycetes</taxon>
        <taxon>Hypocreomycetidae</taxon>
        <taxon>Glomerellales</taxon>
        <taxon>Glomerellaceae</taxon>
        <taxon>Colletotrichum</taxon>
    </lineage>
</organism>
<dbReference type="AlphaFoldDB" id="A0A1G4APD4"/>
<name>A0A1G4APD4_9PEZI</name>
<accession>A0A1G4APD4</accession>
<evidence type="ECO:0000313" key="1">
    <source>
        <dbReference type="EMBL" id="OHE91040.1"/>
    </source>
</evidence>
<evidence type="ECO:0000313" key="2">
    <source>
        <dbReference type="Proteomes" id="UP000176998"/>
    </source>
</evidence>
<proteinExistence type="predicted"/>
<reference evidence="1 2" key="1">
    <citation type="submission" date="2016-09" db="EMBL/GenBank/DDBJ databases">
        <authorList>
            <person name="Capua I."/>
            <person name="De Benedictis P."/>
            <person name="Joannis T."/>
            <person name="Lombin L.H."/>
            <person name="Cattoli G."/>
        </authorList>
    </citation>
    <scope>NUCLEOTIDE SEQUENCE [LARGE SCALE GENOMIC DNA]</scope>
    <source>
        <strain evidence="1 2">IMI 309357</strain>
    </source>
</reference>
<dbReference type="OrthoDB" id="10297949at2759"/>